<dbReference type="GO" id="GO:0005524">
    <property type="term" value="F:ATP binding"/>
    <property type="evidence" value="ECO:0007669"/>
    <property type="project" value="UniProtKB-KW"/>
</dbReference>
<comment type="caution">
    <text evidence="16">The sequence shown here is derived from an EMBL/GenBank/DDBJ whole genome shotgun (WGS) entry which is preliminary data.</text>
</comment>
<feature type="modified residue" description="4-aspartylphosphate" evidence="13">
    <location>
        <position position="15"/>
    </location>
</feature>
<keyword evidence="10" id="KW-0067">ATP-binding</keyword>
<evidence type="ECO:0000256" key="8">
    <source>
        <dbReference type="ARBA" id="ARBA00022741"/>
    </source>
</evidence>
<dbReference type="EC" id="2.7.13.3" evidence="4"/>
<protein>
    <recommendedName>
        <fullName evidence="4">histidine kinase</fullName>
        <ecNumber evidence="4">2.7.13.3</ecNumber>
    </recommendedName>
</protein>
<dbReference type="Pfam" id="PF00512">
    <property type="entry name" value="HisKA"/>
    <property type="match status" value="1"/>
</dbReference>
<dbReference type="Gene3D" id="3.40.50.2300">
    <property type="match status" value="1"/>
</dbReference>
<keyword evidence="9 16" id="KW-0418">Kinase</keyword>
<dbReference type="InterPro" id="IPR001789">
    <property type="entry name" value="Sig_transdc_resp-reg_receiver"/>
</dbReference>
<dbReference type="SUPFAM" id="SSF52172">
    <property type="entry name" value="CheY-like"/>
    <property type="match status" value="1"/>
</dbReference>
<dbReference type="InterPro" id="IPR036097">
    <property type="entry name" value="HisK_dim/P_sf"/>
</dbReference>
<dbReference type="FunFam" id="3.30.565.10:FF:000023">
    <property type="entry name" value="PAS domain-containing sensor histidine kinase"/>
    <property type="match status" value="1"/>
</dbReference>
<keyword evidence="12" id="KW-0472">Membrane</keyword>
<dbReference type="InterPro" id="IPR003594">
    <property type="entry name" value="HATPase_dom"/>
</dbReference>
<evidence type="ECO:0000256" key="12">
    <source>
        <dbReference type="ARBA" id="ARBA00023136"/>
    </source>
</evidence>
<dbReference type="SMART" id="SM00388">
    <property type="entry name" value="HisKA"/>
    <property type="match status" value="1"/>
</dbReference>
<evidence type="ECO:0000259" key="14">
    <source>
        <dbReference type="PROSITE" id="PS50109"/>
    </source>
</evidence>
<organism evidence="16 17">
    <name type="scientific">Fimbriimonas ginsengisoli</name>
    <dbReference type="NCBI Taxonomy" id="1005039"/>
    <lineage>
        <taxon>Bacteria</taxon>
        <taxon>Bacillati</taxon>
        <taxon>Armatimonadota</taxon>
        <taxon>Fimbriimonadia</taxon>
        <taxon>Fimbriimonadales</taxon>
        <taxon>Fimbriimonadaceae</taxon>
        <taxon>Fimbriimonas</taxon>
    </lineage>
</organism>
<dbReference type="GO" id="GO:0009927">
    <property type="term" value="F:histidine phosphotransfer kinase activity"/>
    <property type="evidence" value="ECO:0007669"/>
    <property type="project" value="TreeGrafter"/>
</dbReference>
<dbReference type="GO" id="GO:0045121">
    <property type="term" value="C:membrane raft"/>
    <property type="evidence" value="ECO:0007669"/>
    <property type="project" value="UniProtKB-SubCell"/>
</dbReference>
<proteinExistence type="predicted"/>
<keyword evidence="8" id="KW-0547">Nucleotide-binding</keyword>
<dbReference type="Pfam" id="PF02518">
    <property type="entry name" value="HATPase_c"/>
    <property type="match status" value="1"/>
</dbReference>
<dbReference type="SMART" id="SM00387">
    <property type="entry name" value="HATPase_c"/>
    <property type="match status" value="1"/>
</dbReference>
<dbReference type="Pfam" id="PF00072">
    <property type="entry name" value="Response_reg"/>
    <property type="match status" value="1"/>
</dbReference>
<evidence type="ECO:0000256" key="13">
    <source>
        <dbReference type="PROSITE-ProRule" id="PRU00169"/>
    </source>
</evidence>
<keyword evidence="11" id="KW-0902">Two-component regulatory system</keyword>
<evidence type="ECO:0000256" key="4">
    <source>
        <dbReference type="ARBA" id="ARBA00012438"/>
    </source>
</evidence>
<evidence type="ECO:0000256" key="9">
    <source>
        <dbReference type="ARBA" id="ARBA00022777"/>
    </source>
</evidence>
<evidence type="ECO:0000259" key="15">
    <source>
        <dbReference type="PROSITE" id="PS50110"/>
    </source>
</evidence>
<comment type="subcellular location">
    <subcellularLocation>
        <location evidence="2">Cell membrane</location>
    </subcellularLocation>
    <subcellularLocation>
        <location evidence="3">Membrane raft</location>
        <topology evidence="3">Multi-pass membrane protein</topology>
    </subcellularLocation>
</comment>
<dbReference type="FunFam" id="1.10.287.130:FF:000001">
    <property type="entry name" value="Two-component sensor histidine kinase"/>
    <property type="match status" value="1"/>
</dbReference>
<dbReference type="PRINTS" id="PR00344">
    <property type="entry name" value="BCTRLSENSOR"/>
</dbReference>
<comment type="catalytic activity">
    <reaction evidence="1">
        <text>ATP + protein L-histidine = ADP + protein N-phospho-L-histidine.</text>
        <dbReference type="EC" id="2.7.13.3"/>
    </reaction>
</comment>
<dbReference type="PROSITE" id="PS50109">
    <property type="entry name" value="HIS_KIN"/>
    <property type="match status" value="1"/>
</dbReference>
<dbReference type="Gene3D" id="1.10.287.130">
    <property type="match status" value="1"/>
</dbReference>
<dbReference type="Gene3D" id="3.30.565.10">
    <property type="entry name" value="Histidine kinase-like ATPase, C-terminal domain"/>
    <property type="match status" value="1"/>
</dbReference>
<sequence>MERIREFKPELLILDLNMPHKSGYEVLEDLQHSGSLESDFPILVLTADATTSARHRALSLGASDFLTKPVDAIELELRARNLLASHRLRKELKHHADHLEEVVAARTAELSATNVRLLEFDRLKSEFVATASHELRTPLTVIREFASLLRDGAAGTSPDEVADSFDTILRNCDRLGGLLNDLLDFHRIETGSLRLSRTRTDIARLLEQAVHDFEPKCRFAGIDLTLALPEDIEFVLADPQSISQVLSNLLGNAAKFTPSGGAIHVGAIRKERLVEVFVQDTGPGIAAKDAERAFEPFGQINPTDEGPGSRGTGLGLPISRRIVEKHSGVLDVQSEVGKGSRFFFTLPVWDEESELLSFVADALDATKGDLVLLLMRPIAEDEGRVRKAVDDLQRLCAKVGRSADAFMRSGDGTFLACMLATDAPGACAFKERLLQAAGSSLQGLQLDHSIAVVDRTRDAAETLERAMAGSGIGLEGHGRNSYISTRIPLQVPAE</sequence>
<feature type="domain" description="Response regulatory" evidence="15">
    <location>
        <begin position="1"/>
        <end position="83"/>
    </location>
</feature>
<evidence type="ECO:0000256" key="10">
    <source>
        <dbReference type="ARBA" id="ARBA00022840"/>
    </source>
</evidence>
<reference evidence="16" key="1">
    <citation type="submission" date="2020-07" db="EMBL/GenBank/DDBJ databases">
        <title>Huge and variable diversity of episymbiotic CPR bacteria and DPANN archaea in groundwater ecosystems.</title>
        <authorList>
            <person name="He C.Y."/>
            <person name="Keren R."/>
            <person name="Whittaker M."/>
            <person name="Farag I.F."/>
            <person name="Doudna J."/>
            <person name="Cate J.H.D."/>
            <person name="Banfield J.F."/>
        </authorList>
    </citation>
    <scope>NUCLEOTIDE SEQUENCE</scope>
    <source>
        <strain evidence="16">NC_groundwater_17_Pr7_B-0.1um_64_12</strain>
    </source>
</reference>
<dbReference type="PANTHER" id="PTHR43047:SF72">
    <property type="entry name" value="OSMOSENSING HISTIDINE PROTEIN KINASE SLN1"/>
    <property type="match status" value="1"/>
</dbReference>
<keyword evidence="7" id="KW-0808">Transferase</keyword>
<dbReference type="Proteomes" id="UP000727962">
    <property type="component" value="Unassembled WGS sequence"/>
</dbReference>
<dbReference type="CDD" id="cd00082">
    <property type="entry name" value="HisKA"/>
    <property type="match status" value="1"/>
</dbReference>
<evidence type="ECO:0000256" key="2">
    <source>
        <dbReference type="ARBA" id="ARBA00004236"/>
    </source>
</evidence>
<dbReference type="SUPFAM" id="SSF47384">
    <property type="entry name" value="Homodimeric domain of signal transducing histidine kinase"/>
    <property type="match status" value="1"/>
</dbReference>
<evidence type="ECO:0000256" key="5">
    <source>
        <dbReference type="ARBA" id="ARBA00022475"/>
    </source>
</evidence>
<dbReference type="InterPro" id="IPR005467">
    <property type="entry name" value="His_kinase_dom"/>
</dbReference>
<name>A0A931PVN7_FIMGI</name>
<dbReference type="EMBL" id="JACOSL010000031">
    <property type="protein sequence ID" value="MBI1756465.1"/>
    <property type="molecule type" value="Genomic_DNA"/>
</dbReference>
<dbReference type="GO" id="GO:0000155">
    <property type="term" value="F:phosphorelay sensor kinase activity"/>
    <property type="evidence" value="ECO:0007669"/>
    <property type="project" value="InterPro"/>
</dbReference>
<evidence type="ECO:0000313" key="17">
    <source>
        <dbReference type="Proteomes" id="UP000727962"/>
    </source>
</evidence>
<dbReference type="PANTHER" id="PTHR43047">
    <property type="entry name" value="TWO-COMPONENT HISTIDINE PROTEIN KINASE"/>
    <property type="match status" value="1"/>
</dbReference>
<evidence type="ECO:0000256" key="1">
    <source>
        <dbReference type="ARBA" id="ARBA00000085"/>
    </source>
</evidence>
<evidence type="ECO:0000256" key="7">
    <source>
        <dbReference type="ARBA" id="ARBA00022679"/>
    </source>
</evidence>
<dbReference type="InterPro" id="IPR036890">
    <property type="entry name" value="HATPase_C_sf"/>
</dbReference>
<dbReference type="InterPro" id="IPR004358">
    <property type="entry name" value="Sig_transdc_His_kin-like_C"/>
</dbReference>
<evidence type="ECO:0000256" key="6">
    <source>
        <dbReference type="ARBA" id="ARBA00022553"/>
    </source>
</evidence>
<dbReference type="GO" id="GO:0005886">
    <property type="term" value="C:plasma membrane"/>
    <property type="evidence" value="ECO:0007669"/>
    <property type="project" value="UniProtKB-SubCell"/>
</dbReference>
<gene>
    <name evidence="16" type="ORF">HYR64_05085</name>
</gene>
<dbReference type="InterPro" id="IPR011006">
    <property type="entry name" value="CheY-like_superfamily"/>
</dbReference>
<evidence type="ECO:0000256" key="3">
    <source>
        <dbReference type="ARBA" id="ARBA00004314"/>
    </source>
</evidence>
<dbReference type="AlphaFoldDB" id="A0A931PVN7"/>
<evidence type="ECO:0000256" key="11">
    <source>
        <dbReference type="ARBA" id="ARBA00023012"/>
    </source>
</evidence>
<keyword evidence="6 13" id="KW-0597">Phosphoprotein</keyword>
<dbReference type="InterPro" id="IPR003661">
    <property type="entry name" value="HisK_dim/P_dom"/>
</dbReference>
<dbReference type="SUPFAM" id="SSF55874">
    <property type="entry name" value="ATPase domain of HSP90 chaperone/DNA topoisomerase II/histidine kinase"/>
    <property type="match status" value="1"/>
</dbReference>
<dbReference type="PROSITE" id="PS50110">
    <property type="entry name" value="RESPONSE_REGULATORY"/>
    <property type="match status" value="1"/>
</dbReference>
<keyword evidence="5" id="KW-1003">Cell membrane</keyword>
<evidence type="ECO:0000313" key="16">
    <source>
        <dbReference type="EMBL" id="MBI1756465.1"/>
    </source>
</evidence>
<accession>A0A931PVN7</accession>
<feature type="domain" description="Histidine kinase" evidence="14">
    <location>
        <begin position="130"/>
        <end position="350"/>
    </location>
</feature>